<protein>
    <submittedName>
        <fullName evidence="2">Uncharacterized protein</fullName>
    </submittedName>
</protein>
<feature type="chain" id="PRO_5002543892" evidence="1">
    <location>
        <begin position="19"/>
        <end position="143"/>
    </location>
</feature>
<keyword evidence="1" id="KW-0732">Signal</keyword>
<reference evidence="2 3" key="2">
    <citation type="submission" date="2015-05" db="EMBL/GenBank/DDBJ databases">
        <title>Distinctive expansion of gene families associated with plant cell wall degradation and secondary metabolism in the genomes of grapevine trunk pathogens.</title>
        <authorList>
            <person name="Lawrence D.P."/>
            <person name="Travadon R."/>
            <person name="Rolshausen P.E."/>
            <person name="Baumgartner K."/>
        </authorList>
    </citation>
    <scope>NUCLEOTIDE SEQUENCE [LARGE SCALE GENOMIC DNA]</scope>
    <source>
        <strain evidence="2">DS831</strain>
    </source>
</reference>
<evidence type="ECO:0000256" key="1">
    <source>
        <dbReference type="SAM" id="SignalP"/>
    </source>
</evidence>
<dbReference type="Proteomes" id="UP000034182">
    <property type="component" value="Unassembled WGS sequence"/>
</dbReference>
<dbReference type="AlphaFoldDB" id="A0A0G2F3E8"/>
<proteinExistence type="predicted"/>
<evidence type="ECO:0000313" key="2">
    <source>
        <dbReference type="EMBL" id="KKY28804.1"/>
    </source>
</evidence>
<organism evidence="2 3">
    <name type="scientific">Diplodia seriata</name>
    <dbReference type="NCBI Taxonomy" id="420778"/>
    <lineage>
        <taxon>Eukaryota</taxon>
        <taxon>Fungi</taxon>
        <taxon>Dikarya</taxon>
        <taxon>Ascomycota</taxon>
        <taxon>Pezizomycotina</taxon>
        <taxon>Dothideomycetes</taxon>
        <taxon>Dothideomycetes incertae sedis</taxon>
        <taxon>Botryosphaeriales</taxon>
        <taxon>Botryosphaeriaceae</taxon>
        <taxon>Diplodia</taxon>
    </lineage>
</organism>
<dbReference type="EMBL" id="LAQI01000005">
    <property type="protein sequence ID" value="KKY28804.1"/>
    <property type="molecule type" value="Genomic_DNA"/>
</dbReference>
<feature type="signal peptide" evidence="1">
    <location>
        <begin position="1"/>
        <end position="18"/>
    </location>
</feature>
<sequence length="143" mass="14915">MIGAATAFFLLLSCSAMAIPINPDSADNSADKASVLICTDINYTGTCTAHPTLLGNNNCNSIDGDSSSVHSIKPDNGLDCIFYSNGVCRTFLDPSTESLTILSPGNANLVTISGWTQPLLSYTCVSVKATGSFEGVEVGVQER</sequence>
<comment type="caution">
    <text evidence="2">The sequence shown here is derived from an EMBL/GenBank/DDBJ whole genome shotgun (WGS) entry which is preliminary data.</text>
</comment>
<name>A0A0G2F3E8_9PEZI</name>
<reference evidence="2 3" key="1">
    <citation type="submission" date="2015-03" db="EMBL/GenBank/DDBJ databases">
        <authorList>
            <person name="Morales-Cruz A."/>
            <person name="Amrine K.C."/>
            <person name="Cantu D."/>
        </authorList>
    </citation>
    <scope>NUCLEOTIDE SEQUENCE [LARGE SCALE GENOMIC DNA]</scope>
    <source>
        <strain evidence="2">DS831</strain>
    </source>
</reference>
<accession>A0A0G2F3E8</accession>
<gene>
    <name evidence="2" type="ORF">UCDDS831_g00190</name>
</gene>
<evidence type="ECO:0000313" key="3">
    <source>
        <dbReference type="Proteomes" id="UP000034182"/>
    </source>
</evidence>